<accession>A0A6D2I374</accession>
<keyword evidence="1" id="KW-0521">NADP</keyword>
<evidence type="ECO:0000259" key="4">
    <source>
        <dbReference type="Pfam" id="PF08268"/>
    </source>
</evidence>
<dbReference type="GO" id="GO:0016616">
    <property type="term" value="F:oxidoreductase activity, acting on the CH-OH group of donors, NAD or NADP as acceptor"/>
    <property type="evidence" value="ECO:0007669"/>
    <property type="project" value="TreeGrafter"/>
</dbReference>
<evidence type="ECO:0000259" key="3">
    <source>
        <dbReference type="Pfam" id="PF01370"/>
    </source>
</evidence>
<dbReference type="InterPro" id="IPR036291">
    <property type="entry name" value="NAD(P)-bd_dom_sf"/>
</dbReference>
<dbReference type="PANTHER" id="PTHR10366">
    <property type="entry name" value="NAD DEPENDENT EPIMERASE/DEHYDRATASE"/>
    <property type="match status" value="1"/>
</dbReference>
<dbReference type="PANTHER" id="PTHR10366:SF598">
    <property type="entry name" value="NAD(P)-BINDING ROSSMANN-FOLD SUPERFAMILY PROTEIN"/>
    <property type="match status" value="1"/>
</dbReference>
<reference evidence="5" key="1">
    <citation type="submission" date="2020-01" db="EMBL/GenBank/DDBJ databases">
        <authorList>
            <person name="Mishra B."/>
        </authorList>
    </citation>
    <scope>NUCLEOTIDE SEQUENCE [LARGE SCALE GENOMIC DNA]</scope>
</reference>
<feature type="domain" description="NAD-dependent epimerase/dehydratase" evidence="3">
    <location>
        <begin position="188"/>
        <end position="273"/>
    </location>
</feature>
<dbReference type="Gene3D" id="3.40.50.720">
    <property type="entry name" value="NAD(P)-binding Rossmann-like Domain"/>
    <property type="match status" value="1"/>
</dbReference>
<evidence type="ECO:0000256" key="2">
    <source>
        <dbReference type="ARBA" id="ARBA00023002"/>
    </source>
</evidence>
<dbReference type="Pfam" id="PF01370">
    <property type="entry name" value="Epimerase"/>
    <property type="match status" value="1"/>
</dbReference>
<organism evidence="5 6">
    <name type="scientific">Microthlaspi erraticum</name>
    <dbReference type="NCBI Taxonomy" id="1685480"/>
    <lineage>
        <taxon>Eukaryota</taxon>
        <taxon>Viridiplantae</taxon>
        <taxon>Streptophyta</taxon>
        <taxon>Embryophyta</taxon>
        <taxon>Tracheophyta</taxon>
        <taxon>Spermatophyta</taxon>
        <taxon>Magnoliopsida</taxon>
        <taxon>eudicotyledons</taxon>
        <taxon>Gunneridae</taxon>
        <taxon>Pentapetalae</taxon>
        <taxon>rosids</taxon>
        <taxon>malvids</taxon>
        <taxon>Brassicales</taxon>
        <taxon>Brassicaceae</taxon>
        <taxon>Coluteocarpeae</taxon>
        <taxon>Microthlaspi</taxon>
    </lineage>
</organism>
<dbReference type="OrthoDB" id="1080908at2759"/>
<comment type="caution">
    <text evidence="5">The sequence shown here is derived from an EMBL/GenBank/DDBJ whole genome shotgun (WGS) entry which is preliminary data.</text>
</comment>
<dbReference type="Pfam" id="PF08268">
    <property type="entry name" value="FBA_3"/>
    <property type="match status" value="1"/>
</dbReference>
<dbReference type="Proteomes" id="UP000467841">
    <property type="component" value="Unassembled WGS sequence"/>
</dbReference>
<evidence type="ECO:0000256" key="1">
    <source>
        <dbReference type="ARBA" id="ARBA00022857"/>
    </source>
</evidence>
<dbReference type="SUPFAM" id="SSF51735">
    <property type="entry name" value="NAD(P)-binding Rossmann-fold domains"/>
    <property type="match status" value="1"/>
</dbReference>
<proteinExistence type="predicted"/>
<protein>
    <submittedName>
        <fullName evidence="5">Uncharacterized protein</fullName>
    </submittedName>
</protein>
<sequence>MKRKKEHEKDKFPLEHVPVKFLKKPHQKKFLRRLERKEENMERREAKSLCVSKMWSSIIRTQGFIDSYYAMSSATRPRFIVALSSSSYVKDHAKRLFIFSGEECSSSSSYVSANLDMTIPSLRLAHGYTCPSVHGFVSCCHGLQFTICNPSTRQVVTLPACNGYDITSLGYDPVDHQFKALIPVACELWYPLAKTLAENAAWKFAKENGLDMVVMNPGFIIGPLLQPTLNFSVEIIVDIMNGKNPFNSSHYKFVDVRDVALAHVKALETPSANGRYIMDGPSMKTHDIKEILLESFPDLCLANT</sequence>
<feature type="domain" description="F-box associated beta-propeller type 3" evidence="4">
    <location>
        <begin position="89"/>
        <end position="182"/>
    </location>
</feature>
<name>A0A6D2I374_9BRAS</name>
<evidence type="ECO:0000313" key="6">
    <source>
        <dbReference type="Proteomes" id="UP000467841"/>
    </source>
</evidence>
<dbReference type="EMBL" id="CACVBM020000732">
    <property type="protein sequence ID" value="CAA7022795.1"/>
    <property type="molecule type" value="Genomic_DNA"/>
</dbReference>
<evidence type="ECO:0000313" key="5">
    <source>
        <dbReference type="EMBL" id="CAA7022795.1"/>
    </source>
</evidence>
<gene>
    <name evidence="5" type="ORF">MERR_LOCUS10030</name>
</gene>
<dbReference type="InterPro" id="IPR001509">
    <property type="entry name" value="Epimerase_deHydtase"/>
</dbReference>
<dbReference type="InterPro" id="IPR013187">
    <property type="entry name" value="F-box-assoc_dom_typ3"/>
</dbReference>
<dbReference type="InterPro" id="IPR050425">
    <property type="entry name" value="NAD(P)_dehydrat-like"/>
</dbReference>
<keyword evidence="2" id="KW-0560">Oxidoreductase</keyword>
<dbReference type="AlphaFoldDB" id="A0A6D2I374"/>
<keyword evidence="6" id="KW-1185">Reference proteome</keyword>